<feature type="region of interest" description="Disordered" evidence="1">
    <location>
        <begin position="53"/>
        <end position="92"/>
    </location>
</feature>
<evidence type="ECO:0000256" key="1">
    <source>
        <dbReference type="SAM" id="MobiDB-lite"/>
    </source>
</evidence>
<evidence type="ECO:0000313" key="3">
    <source>
        <dbReference type="Proteomes" id="UP000325902"/>
    </source>
</evidence>
<name>A0A5N5DPY6_9PEZI</name>
<dbReference type="EMBL" id="VCHE01000005">
    <property type="protein sequence ID" value="KAB2580016.1"/>
    <property type="molecule type" value="Genomic_DNA"/>
</dbReference>
<organism evidence="2 3">
    <name type="scientific">Lasiodiplodia theobromae</name>
    <dbReference type="NCBI Taxonomy" id="45133"/>
    <lineage>
        <taxon>Eukaryota</taxon>
        <taxon>Fungi</taxon>
        <taxon>Dikarya</taxon>
        <taxon>Ascomycota</taxon>
        <taxon>Pezizomycotina</taxon>
        <taxon>Dothideomycetes</taxon>
        <taxon>Dothideomycetes incertae sedis</taxon>
        <taxon>Botryosphaeriales</taxon>
        <taxon>Botryosphaeriaceae</taxon>
        <taxon>Lasiodiplodia</taxon>
    </lineage>
</organism>
<dbReference type="AlphaFoldDB" id="A0A5N5DPY6"/>
<protein>
    <submittedName>
        <fullName evidence="2">Uncharacterized protein</fullName>
    </submittedName>
</protein>
<keyword evidence="3" id="KW-1185">Reference proteome</keyword>
<evidence type="ECO:0000313" key="2">
    <source>
        <dbReference type="EMBL" id="KAB2580016.1"/>
    </source>
</evidence>
<comment type="caution">
    <text evidence="2">The sequence shown here is derived from an EMBL/GenBank/DDBJ whole genome shotgun (WGS) entry which is preliminary data.</text>
</comment>
<proteinExistence type="predicted"/>
<sequence>MATDKGLFTAILNPTAVVHTDRDSSSSIPCFDPHSLPTPPMAAGLIAASGRLDLSNREQRTRPFRPSLDRDARSGKRPLQASSTHVRLMAAG</sequence>
<accession>A0A5N5DPY6</accession>
<feature type="compositionally biased region" description="Basic and acidic residues" evidence="1">
    <location>
        <begin position="54"/>
        <end position="74"/>
    </location>
</feature>
<gene>
    <name evidence="2" type="ORF">DBV05_g1500</name>
</gene>
<dbReference type="Proteomes" id="UP000325902">
    <property type="component" value="Unassembled WGS sequence"/>
</dbReference>
<reference evidence="2 3" key="1">
    <citation type="journal article" date="2019" name="Sci. Rep.">
        <title>A multi-omics analysis of the grapevine pathogen Lasiodiplodia theobromae reveals that temperature affects the expression of virulence- and pathogenicity-related genes.</title>
        <authorList>
            <person name="Felix C."/>
            <person name="Meneses R."/>
            <person name="Goncalves M.F.M."/>
            <person name="Tilleman L."/>
            <person name="Duarte A.S."/>
            <person name="Jorrin-Novo J.V."/>
            <person name="Van de Peer Y."/>
            <person name="Deforce D."/>
            <person name="Van Nieuwerburgh F."/>
            <person name="Esteves A.C."/>
            <person name="Alves A."/>
        </authorList>
    </citation>
    <scope>NUCLEOTIDE SEQUENCE [LARGE SCALE GENOMIC DNA]</scope>
    <source>
        <strain evidence="2 3">LA-SOL3</strain>
    </source>
</reference>